<accession>A0ABX7WYG0</accession>
<evidence type="ECO:0008006" key="3">
    <source>
        <dbReference type="Google" id="ProtNLM"/>
    </source>
</evidence>
<protein>
    <recommendedName>
        <fullName evidence="3">Formyltetrahydrofolate deformylase</fullName>
    </recommendedName>
</protein>
<organism evidence="1 2">
    <name type="scientific">Thiothrix litoralis</name>
    <dbReference type="NCBI Taxonomy" id="2891210"/>
    <lineage>
        <taxon>Bacteria</taxon>
        <taxon>Pseudomonadati</taxon>
        <taxon>Pseudomonadota</taxon>
        <taxon>Gammaproteobacteria</taxon>
        <taxon>Thiotrichales</taxon>
        <taxon>Thiotrichaceae</taxon>
        <taxon>Thiothrix</taxon>
    </lineage>
</organism>
<dbReference type="RefSeq" id="WP_210222335.1">
    <property type="nucleotide sequence ID" value="NZ_CP072801.1"/>
</dbReference>
<gene>
    <name evidence="1" type="ORF">J9253_18545</name>
</gene>
<proteinExistence type="predicted"/>
<evidence type="ECO:0000313" key="1">
    <source>
        <dbReference type="EMBL" id="QTR45960.1"/>
    </source>
</evidence>
<keyword evidence="2" id="KW-1185">Reference proteome</keyword>
<evidence type="ECO:0000313" key="2">
    <source>
        <dbReference type="Proteomes" id="UP000672039"/>
    </source>
</evidence>
<name>A0ABX7WYG0_9GAMM</name>
<reference evidence="1 2" key="1">
    <citation type="submission" date="2021-04" db="EMBL/GenBank/DDBJ databases">
        <title>Genomics, taxonomy and metabolism of representatives of sulfur bacteria of the genus Thiothrix: Thiothrix fructosivorans QT, Thiothrix unzii A1T and three new species, Thiothrix subterranea sp. nov., Thiothrix litoralis sp. nov. and 'Candidatus Thiothrix anitrata' sp. nov.</title>
        <authorList>
            <person name="Ravin N.V."/>
            <person name="Smolyakov D."/>
            <person name="Rudenko T.S."/>
            <person name="Mardanov A.V."/>
            <person name="Beletsky A.V."/>
            <person name="Markov N.D."/>
            <person name="Fomenkov A.I."/>
            <person name="Roberts R.J."/>
            <person name="Karnachuk O.V."/>
            <person name="Novikov A."/>
            <person name="Grabovich M.Y."/>
        </authorList>
    </citation>
    <scope>NUCLEOTIDE SEQUENCE [LARGE SCALE GENOMIC DNA]</scope>
    <source>
        <strain evidence="1 2">AS</strain>
    </source>
</reference>
<dbReference type="EMBL" id="CP072801">
    <property type="protein sequence ID" value="QTR45960.1"/>
    <property type="molecule type" value="Genomic_DNA"/>
</dbReference>
<dbReference type="Proteomes" id="UP000672039">
    <property type="component" value="Chromosome"/>
</dbReference>
<sequence>MLFVSLLAARMQTGGVGITSMTAENWVAKAVHLHIERRVFMDGNKTVVFK</sequence>